<dbReference type="Proteomes" id="UP000318825">
    <property type="component" value="Unassembled WGS sequence"/>
</dbReference>
<evidence type="ECO:0000313" key="4">
    <source>
        <dbReference type="EMBL" id="GEC17539.1"/>
    </source>
</evidence>
<dbReference type="Pfam" id="PF19263">
    <property type="entry name" value="DUF5906"/>
    <property type="match status" value="1"/>
</dbReference>
<evidence type="ECO:0000313" key="5">
    <source>
        <dbReference type="Proteomes" id="UP000318825"/>
    </source>
</evidence>
<dbReference type="Gene3D" id="3.30.70.1790">
    <property type="entry name" value="RepB DNA-primase, N-terminal domain"/>
    <property type="match status" value="1"/>
</dbReference>
<accession>A0A4Y3WI16</accession>
<dbReference type="OrthoDB" id="8215052at2"/>
<evidence type="ECO:0000256" key="1">
    <source>
        <dbReference type="SAM" id="MobiDB-lite"/>
    </source>
</evidence>
<organism evidence="4 5">
    <name type="scientific">Nitrobacter winogradskyi</name>
    <name type="common">Nitrobacter agilis</name>
    <dbReference type="NCBI Taxonomy" id="913"/>
    <lineage>
        <taxon>Bacteria</taxon>
        <taxon>Pseudomonadati</taxon>
        <taxon>Pseudomonadota</taxon>
        <taxon>Alphaproteobacteria</taxon>
        <taxon>Hyphomicrobiales</taxon>
        <taxon>Nitrobacteraceae</taxon>
        <taxon>Nitrobacter</taxon>
    </lineage>
</organism>
<sequence>MTFAYLPVDFKFVALSTGKLQFSAFDSGQPRQEFAQAFAFISALTQQDANTAIIDIRLIHDQRKDLAAIPRRGRLFDIWPEIIAWQALGYGCFVAINAMDGIGREIANVTTIRCQAIDLDNLSAQQNYERATQFNPAPSFAVQSSPGRWHVYWITTPHNDRDKFTLLQRKLRAVFDSDRTIIDPSRVLRLPGTLHLKEKPHLITCWSLAGYGMPIDPGFLEIALAGVNVIDGSGGRHPLGEPSLSAPSKQWASEALRHADPNAMDRGEWISFSSAWKQAAWLHGDPDGIRDEWLQWCAQYTIGNGNDVAENLKAWASVRNTEIGWNSLLNKLPSLKASFHLGRPAQQSPNTPPMPHEQQQSIPVPTGEILTDSEQREWFKGCYFVTSRGQILTRDGFMNATQFNGAYGGKKFIVDSVGKSTDEPWKAATRSTLWQIQKVHHTRFLPTRPHGELIIDALGRLGINTYKPASIDARPGDISPFLNHLCAMIPDENDRNIILDYCAHNIKFPGFKIPWAPLIQSTEGIGKNLFKLIMQHGLGENYVHQPKTKELLESGTKFNAWMREKLFIIADEIKTDDKRDLVETLKPIISEERSEIQGKGADQAMEDNFANWLFFSNHKDAIPISKNGRRYAVFFSALQSLDDLIRRGMNDSYFKHLFDWIKADGAAYVVYWLQQRAIERGAIPMRAPDTTSKPEALQEGQNDIAKTIQRMIDDEQNGFRHGWANSVAVERDWTKYRPGRTTPRQQDIGKAIADLGYRKVDRAGRAYFQDHPEKRAVLWFKGDRNVKPSDYPVDQGYGDPTHQPSNVVPFRPTNG</sequence>
<evidence type="ECO:0000259" key="3">
    <source>
        <dbReference type="Pfam" id="PF19263"/>
    </source>
</evidence>
<feature type="region of interest" description="Disordered" evidence="1">
    <location>
        <begin position="789"/>
        <end position="815"/>
    </location>
</feature>
<dbReference type="Pfam" id="PF16793">
    <property type="entry name" value="RepB_primase"/>
    <property type="match status" value="1"/>
</dbReference>
<reference evidence="4 5" key="1">
    <citation type="submission" date="2019-06" db="EMBL/GenBank/DDBJ databases">
        <title>Whole genome shotgun sequence of Nitrobacter winogradskyi NBRC 14297.</title>
        <authorList>
            <person name="Hosoyama A."/>
            <person name="Uohara A."/>
            <person name="Ohji S."/>
            <person name="Ichikawa N."/>
        </authorList>
    </citation>
    <scope>NUCLEOTIDE SEQUENCE [LARGE SCALE GENOMIC DNA]</scope>
    <source>
        <strain evidence="4 5">NBRC 14297</strain>
    </source>
</reference>
<feature type="region of interest" description="Disordered" evidence="1">
    <location>
        <begin position="342"/>
        <end position="361"/>
    </location>
</feature>
<gene>
    <name evidence="4" type="ORF">NWI01_34310</name>
</gene>
<dbReference type="InterPro" id="IPR039459">
    <property type="entry name" value="RepB-like_DNA_primase_dom"/>
</dbReference>
<feature type="domain" description="NrS-1 polymerase-like helicase" evidence="3">
    <location>
        <begin position="520"/>
        <end position="630"/>
    </location>
</feature>
<protein>
    <submittedName>
        <fullName evidence="4">Uncharacterized protein</fullName>
    </submittedName>
</protein>
<dbReference type="AlphaFoldDB" id="A0A4Y3WI16"/>
<comment type="caution">
    <text evidence="4">The sequence shown here is derived from an EMBL/GenBank/DDBJ whole genome shotgun (WGS) entry which is preliminary data.</text>
</comment>
<proteinExistence type="predicted"/>
<dbReference type="InterPro" id="IPR045455">
    <property type="entry name" value="NrS-1_pol-like_helicase"/>
</dbReference>
<dbReference type="RefSeq" id="WP_141385273.1">
    <property type="nucleotide sequence ID" value="NZ_BJNF01000116.1"/>
</dbReference>
<feature type="domain" description="RepB-like DNA primase" evidence="2">
    <location>
        <begin position="111"/>
        <end position="197"/>
    </location>
</feature>
<evidence type="ECO:0000259" key="2">
    <source>
        <dbReference type="Pfam" id="PF16793"/>
    </source>
</evidence>
<name>A0A4Y3WI16_NITWI</name>
<dbReference type="EMBL" id="BJNF01000116">
    <property type="protein sequence ID" value="GEC17539.1"/>
    <property type="molecule type" value="Genomic_DNA"/>
</dbReference>